<accession>E4ZY75</accession>
<evidence type="ECO:0000313" key="1">
    <source>
        <dbReference type="EMBL" id="CBX96320.1"/>
    </source>
</evidence>
<name>E4ZY75_LEPMJ</name>
<sequence>MFIGSLANAMGDADFGLQGCWSWLATCSLQRMWGKDLEEGEVGRLDDQVRMYRRGGVDTLALAAERCGGGDSRERMGVLAIAHALSPRPEAEKSDGRAPDVEVIDYLCQCRSGVHAGVVLATCQTLFATVEDDSRVSTFANMRSCHDIYRKRGHLCGVERASVENLGSLSARAGDEVLAKDE</sequence>
<dbReference type="VEuPathDB" id="FungiDB:LEMA_P112390.1"/>
<dbReference type="AlphaFoldDB" id="E4ZY75"/>
<dbReference type="HOGENOM" id="CLU_1482234_0_0_1"/>
<proteinExistence type="predicted"/>
<protein>
    <submittedName>
        <fullName evidence="1">Predicted protein</fullName>
    </submittedName>
</protein>
<evidence type="ECO:0000313" key="2">
    <source>
        <dbReference type="Proteomes" id="UP000002668"/>
    </source>
</evidence>
<keyword evidence="2" id="KW-1185">Reference proteome</keyword>
<gene>
    <name evidence="1" type="ORF">LEMA_P112390.1</name>
</gene>
<dbReference type="Proteomes" id="UP000002668">
    <property type="component" value="Genome"/>
</dbReference>
<organism evidence="2">
    <name type="scientific">Leptosphaeria maculans (strain JN3 / isolate v23.1.3 / race Av1-4-5-6-7-8)</name>
    <name type="common">Blackleg fungus</name>
    <name type="synonym">Phoma lingam</name>
    <dbReference type="NCBI Taxonomy" id="985895"/>
    <lineage>
        <taxon>Eukaryota</taxon>
        <taxon>Fungi</taxon>
        <taxon>Dikarya</taxon>
        <taxon>Ascomycota</taxon>
        <taxon>Pezizomycotina</taxon>
        <taxon>Dothideomycetes</taxon>
        <taxon>Pleosporomycetidae</taxon>
        <taxon>Pleosporales</taxon>
        <taxon>Pleosporineae</taxon>
        <taxon>Leptosphaeriaceae</taxon>
        <taxon>Plenodomus</taxon>
        <taxon>Plenodomus lingam/Leptosphaeria maculans species complex</taxon>
    </lineage>
</organism>
<reference evidence="2" key="1">
    <citation type="journal article" date="2011" name="Nat. Commun.">
        <title>Effector diversification within compartments of the Leptosphaeria maculans genome affected by Repeat-Induced Point mutations.</title>
        <authorList>
            <person name="Rouxel T."/>
            <person name="Grandaubert J."/>
            <person name="Hane J.K."/>
            <person name="Hoede C."/>
            <person name="van de Wouw A.P."/>
            <person name="Couloux A."/>
            <person name="Dominguez V."/>
            <person name="Anthouard V."/>
            <person name="Bally P."/>
            <person name="Bourras S."/>
            <person name="Cozijnsen A.J."/>
            <person name="Ciuffetti L.M."/>
            <person name="Degrave A."/>
            <person name="Dilmaghani A."/>
            <person name="Duret L."/>
            <person name="Fudal I."/>
            <person name="Goodwin S.B."/>
            <person name="Gout L."/>
            <person name="Glaser N."/>
            <person name="Linglin J."/>
            <person name="Kema G.H.J."/>
            <person name="Lapalu N."/>
            <person name="Lawrence C.B."/>
            <person name="May K."/>
            <person name="Meyer M."/>
            <person name="Ollivier B."/>
            <person name="Poulain J."/>
            <person name="Schoch C.L."/>
            <person name="Simon A."/>
            <person name="Spatafora J.W."/>
            <person name="Stachowiak A."/>
            <person name="Turgeon B.G."/>
            <person name="Tyler B.M."/>
            <person name="Vincent D."/>
            <person name="Weissenbach J."/>
            <person name="Amselem J."/>
            <person name="Quesneville H."/>
            <person name="Oliver R.P."/>
            <person name="Wincker P."/>
            <person name="Balesdent M.-H."/>
            <person name="Howlett B.J."/>
        </authorList>
    </citation>
    <scope>NUCLEOTIDE SEQUENCE [LARGE SCALE GENOMIC DNA]</scope>
    <source>
        <strain evidence="2">JN3 / isolate v23.1.3 / race Av1-4-5-6-7-8</strain>
    </source>
</reference>
<dbReference type="EMBL" id="FP929128">
    <property type="protein sequence ID" value="CBX96320.1"/>
    <property type="molecule type" value="Genomic_DNA"/>
</dbReference>
<dbReference type="InParanoid" id="E4ZY75"/>